<name>A0A059BLI0_EUCGR</name>
<dbReference type="AlphaFoldDB" id="A0A059BLI0"/>
<evidence type="ECO:0000256" key="1">
    <source>
        <dbReference type="SAM" id="MobiDB-lite"/>
    </source>
</evidence>
<organism evidence="2">
    <name type="scientific">Eucalyptus grandis</name>
    <name type="common">Flooded gum</name>
    <dbReference type="NCBI Taxonomy" id="71139"/>
    <lineage>
        <taxon>Eukaryota</taxon>
        <taxon>Viridiplantae</taxon>
        <taxon>Streptophyta</taxon>
        <taxon>Embryophyta</taxon>
        <taxon>Tracheophyta</taxon>
        <taxon>Spermatophyta</taxon>
        <taxon>Magnoliopsida</taxon>
        <taxon>eudicotyledons</taxon>
        <taxon>Gunneridae</taxon>
        <taxon>Pentapetalae</taxon>
        <taxon>rosids</taxon>
        <taxon>malvids</taxon>
        <taxon>Myrtales</taxon>
        <taxon>Myrtaceae</taxon>
        <taxon>Myrtoideae</taxon>
        <taxon>Eucalypteae</taxon>
        <taxon>Eucalyptus</taxon>
    </lineage>
</organism>
<sequence>MHWLWRRTQDSTDLKPKTGVSILIPQSRKERKLILDMAEYLRDITAKEKLEASSDHSITLPITKGHHSQDHVKESFQ</sequence>
<proteinExistence type="predicted"/>
<dbReference type="EMBL" id="KK198758">
    <property type="protein sequence ID" value="KCW66746.1"/>
    <property type="molecule type" value="Genomic_DNA"/>
</dbReference>
<accession>A0A059BLI0</accession>
<gene>
    <name evidence="2" type="ORF">EUGRSUZ_F00499</name>
</gene>
<reference evidence="2" key="1">
    <citation type="submission" date="2013-07" db="EMBL/GenBank/DDBJ databases">
        <title>The genome of Eucalyptus grandis.</title>
        <authorList>
            <person name="Schmutz J."/>
            <person name="Hayes R."/>
            <person name="Myburg A."/>
            <person name="Tuskan G."/>
            <person name="Grattapaglia D."/>
            <person name="Rokhsar D.S."/>
        </authorList>
    </citation>
    <scope>NUCLEOTIDE SEQUENCE</scope>
    <source>
        <tissue evidence="2">Leaf extractions</tissue>
    </source>
</reference>
<protein>
    <submittedName>
        <fullName evidence="2">Uncharacterized protein</fullName>
    </submittedName>
</protein>
<feature type="region of interest" description="Disordered" evidence="1">
    <location>
        <begin position="51"/>
        <end position="77"/>
    </location>
</feature>
<dbReference type="Gramene" id="KCW66746">
    <property type="protein sequence ID" value="KCW66746"/>
    <property type="gene ID" value="EUGRSUZ_F00499"/>
</dbReference>
<evidence type="ECO:0000313" key="2">
    <source>
        <dbReference type="EMBL" id="KCW66746.1"/>
    </source>
</evidence>
<dbReference type="InParanoid" id="A0A059BLI0"/>
<feature type="compositionally biased region" description="Basic and acidic residues" evidence="1">
    <location>
        <begin position="67"/>
        <end position="77"/>
    </location>
</feature>